<dbReference type="EMBL" id="JGYQ01000016">
    <property type="protein sequence ID" value="KFI46157.1"/>
    <property type="molecule type" value="Genomic_DNA"/>
</dbReference>
<feature type="compositionally biased region" description="Basic and acidic residues" evidence="1">
    <location>
        <begin position="156"/>
        <end position="166"/>
    </location>
</feature>
<dbReference type="InterPro" id="IPR046314">
    <property type="entry name" value="DUF6466"/>
</dbReference>
<evidence type="ECO:0000313" key="4">
    <source>
        <dbReference type="Proteomes" id="UP000029093"/>
    </source>
</evidence>
<proteinExistence type="predicted"/>
<reference evidence="3 4" key="1">
    <citation type="submission" date="2014-03" db="EMBL/GenBank/DDBJ databases">
        <title>Genomics of Bifidobacteria.</title>
        <authorList>
            <person name="Ventura M."/>
            <person name="Milani C."/>
            <person name="Lugli G.A."/>
        </authorList>
    </citation>
    <scope>NUCLEOTIDE SEQUENCE [LARGE SCALE GENOMIC DNA]</scope>
    <source>
        <strain evidence="3 4">LMG 10736</strain>
    </source>
</reference>
<dbReference type="OrthoDB" id="3234267at2"/>
<dbReference type="GeneID" id="303204351"/>
<dbReference type="Proteomes" id="UP000029093">
    <property type="component" value="Unassembled WGS sequence"/>
</dbReference>
<protein>
    <submittedName>
        <fullName evidence="3">Putative cell surface elastin binding protein EbpS</fullName>
    </submittedName>
</protein>
<keyword evidence="2" id="KW-1133">Transmembrane helix</keyword>
<gene>
    <name evidence="3" type="ORF">BBOU_1244</name>
</gene>
<comment type="caution">
    <text evidence="3">The sequence shown here is derived from an EMBL/GenBank/DDBJ whole genome shotgun (WGS) entry which is preliminary data.</text>
</comment>
<evidence type="ECO:0000256" key="1">
    <source>
        <dbReference type="SAM" id="MobiDB-lite"/>
    </source>
</evidence>
<dbReference type="AlphaFoldDB" id="A0A086ZI07"/>
<sequence>MSITPQRSEHQQSARNHARAPLAVRIILAVLAVLALAGAVIAIANIQAQHSYNQATRSLNADLKASASPTADWSTLAARQEQTDAQFKEAQSWHAILAPNLNTRIETNSAMSRTLTERIQAELNNQQAGSSSAQDSSNTSSSDPTNTPSPSTPDGLDDKQRRKVQDLLESNASASPSPSGSPTTHGSTPSTGATVKPW</sequence>
<evidence type="ECO:0000313" key="3">
    <source>
        <dbReference type="EMBL" id="KFI46157.1"/>
    </source>
</evidence>
<accession>A0A086ZI07</accession>
<feature type="compositionally biased region" description="Low complexity" evidence="1">
    <location>
        <begin position="172"/>
        <end position="198"/>
    </location>
</feature>
<name>A0A086ZI07_9BIFI</name>
<feature type="region of interest" description="Disordered" evidence="1">
    <location>
        <begin position="124"/>
        <end position="198"/>
    </location>
</feature>
<keyword evidence="4" id="KW-1185">Reference proteome</keyword>
<organism evidence="3 4">
    <name type="scientific">Bifidobacterium boum</name>
    <dbReference type="NCBI Taxonomy" id="78343"/>
    <lineage>
        <taxon>Bacteria</taxon>
        <taxon>Bacillati</taxon>
        <taxon>Actinomycetota</taxon>
        <taxon>Actinomycetes</taxon>
        <taxon>Bifidobacteriales</taxon>
        <taxon>Bifidobacteriaceae</taxon>
        <taxon>Bifidobacterium</taxon>
    </lineage>
</organism>
<keyword evidence="2" id="KW-0812">Transmembrane</keyword>
<feature type="compositionally biased region" description="Low complexity" evidence="1">
    <location>
        <begin position="124"/>
        <end position="154"/>
    </location>
</feature>
<evidence type="ECO:0000256" key="2">
    <source>
        <dbReference type="SAM" id="Phobius"/>
    </source>
</evidence>
<keyword evidence="2" id="KW-0472">Membrane</keyword>
<feature type="transmembrane region" description="Helical" evidence="2">
    <location>
        <begin position="22"/>
        <end position="44"/>
    </location>
</feature>
<dbReference type="RefSeq" id="WP_051616571.1">
    <property type="nucleotide sequence ID" value="NZ_JGYQ01000016.1"/>
</dbReference>
<dbReference type="Pfam" id="PF20070">
    <property type="entry name" value="DUF6466"/>
    <property type="match status" value="1"/>
</dbReference>